<dbReference type="AlphaFoldDB" id="A0A4S4E2G4"/>
<dbReference type="PANTHER" id="PTHR48063:SF112">
    <property type="entry name" value="RECEPTOR LIKE PROTEIN 30-LIKE"/>
    <property type="match status" value="1"/>
</dbReference>
<dbReference type="FunFam" id="3.80.10.10:FF:000383">
    <property type="entry name" value="Leucine-rich repeat receptor protein kinase EMS1"/>
    <property type="match status" value="1"/>
</dbReference>
<keyword evidence="10" id="KW-0675">Receptor</keyword>
<dbReference type="InterPro" id="IPR013210">
    <property type="entry name" value="LRR_N_plant-typ"/>
</dbReference>
<comment type="similarity">
    <text evidence="2">Belongs to the RLP family.</text>
</comment>
<comment type="subcellular location">
    <subcellularLocation>
        <location evidence="1">Cell membrane</location>
        <topology evidence="1">Single-pass type I membrane protein</topology>
    </subcellularLocation>
</comment>
<dbReference type="Pfam" id="PF23598">
    <property type="entry name" value="LRR_14"/>
    <property type="match status" value="2"/>
</dbReference>
<evidence type="ECO:0000259" key="13">
    <source>
        <dbReference type="Pfam" id="PF08263"/>
    </source>
</evidence>
<evidence type="ECO:0000256" key="6">
    <source>
        <dbReference type="ARBA" id="ARBA00022729"/>
    </source>
</evidence>
<sequence length="896" mass="100100">MKFKGNLTDYANRLSSWVGKDCCMWKGVGCSKKTGHVVKLDLHNPIPDPIYPNFEMNQLGGQISPSLLDLNHLYYLDLSMNDMQISNSLGSLKSLRYLDLSWSIFNETIPHHLGNLSRLQYLNLSNNYLRGPIRDTLGRLTSLTVLDLSINDFNDSMLYSLCNLSSLVHIDLSITSHRGAIPHCLGNLASLSILRLSANYLQGPIPSEMGNMTQLTELDLSLNVFEGEIPNSMRSLCNLRVLDLSNNTFTGKLSNYLGEFKNLERLSIGSNSFCGPLPSSLGTLSYLRVLGTGDNQLNGSIPISLGQLSKLEYLDLSNNAFVSTVFELHFAKLKSLNELYLHSNSLVLNVTSQWVPPFQLQVIQLSSIKVGPQFPQWLKTQKNVTQLDMSNASISDVIPDWFESIYCGIMYLDLSNNEIKGKVPIFQKCKYRYSAPDKWLLLSSNRFEGPLAPLSSHVYSLDLFNNLLSGPITMSDDNATMRLMFLVLSNNHLTGVIPMSLCKAKSITVIDFSNNQLSGKIPPCLGQLDQLSVLDLTNNSLYGEIPSSLGSLQFLTSLHLRNNKFHGKLPLSLQNLTFLFIIDLGENVFTDNIPPWIGYNLINLKFLNLQSNNFYGDIPRQLCHLQNLQLLNLAQNNITGNIPRCFGNFTGMVALDHGYPTGTEPDYYYEENILDSMKGRELEYTKTLQFLISMDLSNNGIVGEIPEELMDLSGLLNLNLSGNHLKGRIPNNIGNLTQLESLDLSQNKLSGPIPPSLSSLSYLGHLNMSFNNLSGRIPTGNQLRTLDDPSIYIGNDDGLCGAPLNSCLNDKSSDGDHKHVDESEVADKTDFLWFYTGIGPGFLFGFLGVCGTLNFKKSWRYAYFQFIENSYNWISVTIAIKFAKLRRKFNKGKFGR</sequence>
<evidence type="ECO:0000256" key="1">
    <source>
        <dbReference type="ARBA" id="ARBA00004251"/>
    </source>
</evidence>
<accession>A0A4S4E2G4</accession>
<evidence type="ECO:0000256" key="11">
    <source>
        <dbReference type="ARBA" id="ARBA00023180"/>
    </source>
</evidence>
<dbReference type="SMART" id="SM00369">
    <property type="entry name" value="LRR_TYP"/>
    <property type="match status" value="8"/>
</dbReference>
<dbReference type="Pfam" id="PF08263">
    <property type="entry name" value="LRRNT_2"/>
    <property type="match status" value="1"/>
</dbReference>
<gene>
    <name evidence="15" type="ORF">TEA_028121</name>
</gene>
<keyword evidence="6" id="KW-0732">Signal</keyword>
<keyword evidence="4" id="KW-0433">Leucine-rich repeat</keyword>
<organism evidence="15 16">
    <name type="scientific">Camellia sinensis var. sinensis</name>
    <name type="common">China tea</name>
    <dbReference type="NCBI Taxonomy" id="542762"/>
    <lineage>
        <taxon>Eukaryota</taxon>
        <taxon>Viridiplantae</taxon>
        <taxon>Streptophyta</taxon>
        <taxon>Embryophyta</taxon>
        <taxon>Tracheophyta</taxon>
        <taxon>Spermatophyta</taxon>
        <taxon>Magnoliopsida</taxon>
        <taxon>eudicotyledons</taxon>
        <taxon>Gunneridae</taxon>
        <taxon>Pentapetalae</taxon>
        <taxon>asterids</taxon>
        <taxon>Ericales</taxon>
        <taxon>Theaceae</taxon>
        <taxon>Camellia</taxon>
    </lineage>
</organism>
<comment type="caution">
    <text evidence="15">The sequence shown here is derived from an EMBL/GenBank/DDBJ whole genome shotgun (WGS) entry which is preliminary data.</text>
</comment>
<dbReference type="FunFam" id="3.80.10.10:FF:000095">
    <property type="entry name" value="LRR receptor-like serine/threonine-protein kinase GSO1"/>
    <property type="match status" value="1"/>
</dbReference>
<evidence type="ECO:0000259" key="14">
    <source>
        <dbReference type="Pfam" id="PF23598"/>
    </source>
</evidence>
<keyword evidence="16" id="KW-1185">Reference proteome</keyword>
<dbReference type="EMBL" id="SDRB02008080">
    <property type="protein sequence ID" value="THG10050.1"/>
    <property type="molecule type" value="Genomic_DNA"/>
</dbReference>
<dbReference type="FunFam" id="3.80.10.10:FF:000299">
    <property type="entry name" value="Piriformospora indica-insensitive protein 2"/>
    <property type="match status" value="1"/>
</dbReference>
<dbReference type="Gene3D" id="3.80.10.10">
    <property type="entry name" value="Ribonuclease Inhibitor"/>
    <property type="match status" value="3"/>
</dbReference>
<dbReference type="InterPro" id="IPR001611">
    <property type="entry name" value="Leu-rich_rpt"/>
</dbReference>
<keyword evidence="11" id="KW-0325">Glycoprotein</keyword>
<evidence type="ECO:0000256" key="8">
    <source>
        <dbReference type="ARBA" id="ARBA00022989"/>
    </source>
</evidence>
<dbReference type="InterPro" id="IPR003591">
    <property type="entry name" value="Leu-rich_rpt_typical-subtyp"/>
</dbReference>
<dbReference type="SUPFAM" id="SSF52058">
    <property type="entry name" value="L domain-like"/>
    <property type="match status" value="1"/>
</dbReference>
<feature type="domain" description="Disease resistance R13L4/SHOC-2-like LRR" evidence="14">
    <location>
        <begin position="66"/>
        <end position="198"/>
    </location>
</feature>
<keyword evidence="9 12" id="KW-0472">Membrane</keyword>
<dbReference type="PANTHER" id="PTHR48063">
    <property type="entry name" value="LRR RECEPTOR-LIKE KINASE"/>
    <property type="match status" value="1"/>
</dbReference>
<dbReference type="InterPro" id="IPR055414">
    <property type="entry name" value="LRR_R13L4/SHOC2-like"/>
</dbReference>
<protein>
    <submittedName>
        <fullName evidence="15">Uncharacterized protein</fullName>
    </submittedName>
</protein>
<reference evidence="15 16" key="1">
    <citation type="journal article" date="2018" name="Proc. Natl. Acad. Sci. U.S.A.">
        <title>Draft genome sequence of Camellia sinensis var. sinensis provides insights into the evolution of the tea genome and tea quality.</title>
        <authorList>
            <person name="Wei C."/>
            <person name="Yang H."/>
            <person name="Wang S."/>
            <person name="Zhao J."/>
            <person name="Liu C."/>
            <person name="Gao L."/>
            <person name="Xia E."/>
            <person name="Lu Y."/>
            <person name="Tai Y."/>
            <person name="She G."/>
            <person name="Sun J."/>
            <person name="Cao H."/>
            <person name="Tong W."/>
            <person name="Gao Q."/>
            <person name="Li Y."/>
            <person name="Deng W."/>
            <person name="Jiang X."/>
            <person name="Wang W."/>
            <person name="Chen Q."/>
            <person name="Zhang S."/>
            <person name="Li H."/>
            <person name="Wu J."/>
            <person name="Wang P."/>
            <person name="Li P."/>
            <person name="Shi C."/>
            <person name="Zheng F."/>
            <person name="Jian J."/>
            <person name="Huang B."/>
            <person name="Shan D."/>
            <person name="Shi M."/>
            <person name="Fang C."/>
            <person name="Yue Y."/>
            <person name="Li F."/>
            <person name="Li D."/>
            <person name="Wei S."/>
            <person name="Han B."/>
            <person name="Jiang C."/>
            <person name="Yin Y."/>
            <person name="Xia T."/>
            <person name="Zhang Z."/>
            <person name="Bennetzen J.L."/>
            <person name="Zhao S."/>
            <person name="Wan X."/>
        </authorList>
    </citation>
    <scope>NUCLEOTIDE SEQUENCE [LARGE SCALE GENOMIC DNA]</scope>
    <source>
        <strain evidence="16">cv. Shuchazao</strain>
        <tissue evidence="15">Leaf</tissue>
    </source>
</reference>
<evidence type="ECO:0000313" key="16">
    <source>
        <dbReference type="Proteomes" id="UP000306102"/>
    </source>
</evidence>
<dbReference type="InterPro" id="IPR046956">
    <property type="entry name" value="RLP23-like"/>
</dbReference>
<dbReference type="GO" id="GO:0051707">
    <property type="term" value="P:response to other organism"/>
    <property type="evidence" value="ECO:0007669"/>
    <property type="project" value="UniProtKB-ARBA"/>
</dbReference>
<evidence type="ECO:0000256" key="7">
    <source>
        <dbReference type="ARBA" id="ARBA00022737"/>
    </source>
</evidence>
<keyword evidence="7" id="KW-0677">Repeat</keyword>
<dbReference type="GO" id="GO:0005886">
    <property type="term" value="C:plasma membrane"/>
    <property type="evidence" value="ECO:0007669"/>
    <property type="project" value="UniProtKB-SubCell"/>
</dbReference>
<dbReference type="Pfam" id="PF13855">
    <property type="entry name" value="LRR_8"/>
    <property type="match status" value="1"/>
</dbReference>
<dbReference type="FunFam" id="3.80.10.10:FF:000111">
    <property type="entry name" value="LRR receptor-like serine/threonine-protein kinase ERECTA"/>
    <property type="match status" value="1"/>
</dbReference>
<feature type="domain" description="Disease resistance R13L4/SHOC-2-like LRR" evidence="14">
    <location>
        <begin position="208"/>
        <end position="389"/>
    </location>
</feature>
<feature type="transmembrane region" description="Helical" evidence="12">
    <location>
        <begin position="832"/>
        <end position="855"/>
    </location>
</feature>
<evidence type="ECO:0000256" key="5">
    <source>
        <dbReference type="ARBA" id="ARBA00022692"/>
    </source>
</evidence>
<keyword evidence="3" id="KW-1003">Cell membrane</keyword>
<keyword evidence="5 12" id="KW-0812">Transmembrane</keyword>
<evidence type="ECO:0000256" key="12">
    <source>
        <dbReference type="SAM" id="Phobius"/>
    </source>
</evidence>
<dbReference type="Proteomes" id="UP000306102">
    <property type="component" value="Unassembled WGS sequence"/>
</dbReference>
<evidence type="ECO:0000256" key="3">
    <source>
        <dbReference type="ARBA" id="ARBA00022475"/>
    </source>
</evidence>
<dbReference type="InterPro" id="IPR032675">
    <property type="entry name" value="LRR_dom_sf"/>
</dbReference>
<evidence type="ECO:0000256" key="9">
    <source>
        <dbReference type="ARBA" id="ARBA00023136"/>
    </source>
</evidence>
<dbReference type="FunFam" id="3.80.10.10:FF:001347">
    <property type="entry name" value="LRR receptor-like serine/threonine-protein kinase GSO2"/>
    <property type="match status" value="1"/>
</dbReference>
<dbReference type="SUPFAM" id="SSF52047">
    <property type="entry name" value="RNI-like"/>
    <property type="match status" value="2"/>
</dbReference>
<dbReference type="Pfam" id="PF00560">
    <property type="entry name" value="LRR_1"/>
    <property type="match status" value="6"/>
</dbReference>
<dbReference type="PRINTS" id="PR00019">
    <property type="entry name" value="LEURICHRPT"/>
</dbReference>
<name>A0A4S4E2G4_CAMSN</name>
<feature type="domain" description="Leucine-rich repeat-containing N-terminal plant-type" evidence="13">
    <location>
        <begin position="1"/>
        <end position="31"/>
    </location>
</feature>
<keyword evidence="8 12" id="KW-1133">Transmembrane helix</keyword>
<proteinExistence type="inferred from homology"/>
<evidence type="ECO:0000256" key="4">
    <source>
        <dbReference type="ARBA" id="ARBA00022614"/>
    </source>
</evidence>
<dbReference type="GO" id="GO:0006952">
    <property type="term" value="P:defense response"/>
    <property type="evidence" value="ECO:0007669"/>
    <property type="project" value="UniProtKB-ARBA"/>
</dbReference>
<evidence type="ECO:0000256" key="2">
    <source>
        <dbReference type="ARBA" id="ARBA00009592"/>
    </source>
</evidence>
<dbReference type="STRING" id="542762.A0A4S4E2G4"/>
<evidence type="ECO:0000313" key="15">
    <source>
        <dbReference type="EMBL" id="THG10050.1"/>
    </source>
</evidence>
<evidence type="ECO:0000256" key="10">
    <source>
        <dbReference type="ARBA" id="ARBA00023170"/>
    </source>
</evidence>